<dbReference type="EMBL" id="NWSH01000176">
    <property type="protein sequence ID" value="PCG78723.1"/>
    <property type="molecule type" value="Genomic_DNA"/>
</dbReference>
<dbReference type="STRING" id="7102.A0A2A4K4N1"/>
<dbReference type="GO" id="GO:0016579">
    <property type="term" value="P:protein deubiquitination"/>
    <property type="evidence" value="ECO:0007669"/>
    <property type="project" value="TreeGrafter"/>
</dbReference>
<dbReference type="InterPro" id="IPR003323">
    <property type="entry name" value="OTU_dom"/>
</dbReference>
<name>A0A2A4K4N1_HELVI</name>
<feature type="region of interest" description="Disordered" evidence="1">
    <location>
        <begin position="1"/>
        <end position="27"/>
    </location>
</feature>
<dbReference type="AlphaFoldDB" id="A0A2A4K4N1"/>
<evidence type="ECO:0000256" key="1">
    <source>
        <dbReference type="SAM" id="MobiDB-lite"/>
    </source>
</evidence>
<evidence type="ECO:0000313" key="3">
    <source>
        <dbReference type="EMBL" id="PCG78723.1"/>
    </source>
</evidence>
<dbReference type="SUPFAM" id="SSF54001">
    <property type="entry name" value="Cysteine proteinases"/>
    <property type="match status" value="1"/>
</dbReference>
<feature type="domain" description="OTU" evidence="2">
    <location>
        <begin position="29"/>
        <end position="161"/>
    </location>
</feature>
<evidence type="ECO:0000259" key="2">
    <source>
        <dbReference type="PROSITE" id="PS50802"/>
    </source>
</evidence>
<dbReference type="PROSITE" id="PS50802">
    <property type="entry name" value="OTU"/>
    <property type="match status" value="1"/>
</dbReference>
<dbReference type="Gene3D" id="3.90.70.80">
    <property type="match status" value="1"/>
</dbReference>
<dbReference type="PANTHER" id="PTHR12419">
    <property type="entry name" value="OTU DOMAIN CONTAINING PROTEIN"/>
    <property type="match status" value="1"/>
</dbReference>
<gene>
    <name evidence="3" type="ORF">B5V51_3203</name>
</gene>
<dbReference type="Pfam" id="PF02338">
    <property type="entry name" value="OTU"/>
    <property type="match status" value="1"/>
</dbReference>
<feature type="compositionally biased region" description="Basic residues" evidence="1">
    <location>
        <begin position="12"/>
        <end position="27"/>
    </location>
</feature>
<dbReference type="InterPro" id="IPR050704">
    <property type="entry name" value="Peptidase_C85-like"/>
</dbReference>
<dbReference type="GO" id="GO:0004843">
    <property type="term" value="F:cysteine-type deubiquitinase activity"/>
    <property type="evidence" value="ECO:0007669"/>
    <property type="project" value="TreeGrafter"/>
</dbReference>
<comment type="caution">
    <text evidence="3">The sequence shown here is derived from an EMBL/GenBank/DDBJ whole genome shotgun (WGS) entry which is preliminary data.</text>
</comment>
<organism evidence="3">
    <name type="scientific">Heliothis virescens</name>
    <name type="common">Tobacco budworm moth</name>
    <dbReference type="NCBI Taxonomy" id="7102"/>
    <lineage>
        <taxon>Eukaryota</taxon>
        <taxon>Metazoa</taxon>
        <taxon>Ecdysozoa</taxon>
        <taxon>Arthropoda</taxon>
        <taxon>Hexapoda</taxon>
        <taxon>Insecta</taxon>
        <taxon>Pterygota</taxon>
        <taxon>Neoptera</taxon>
        <taxon>Endopterygota</taxon>
        <taxon>Lepidoptera</taxon>
        <taxon>Glossata</taxon>
        <taxon>Ditrysia</taxon>
        <taxon>Noctuoidea</taxon>
        <taxon>Noctuidae</taxon>
        <taxon>Heliothinae</taxon>
        <taxon>Heliothis</taxon>
    </lineage>
</organism>
<dbReference type="CDD" id="cd22757">
    <property type="entry name" value="OTU_P87_VP80-like"/>
    <property type="match status" value="1"/>
</dbReference>
<dbReference type="InterPro" id="IPR038765">
    <property type="entry name" value="Papain-like_cys_pep_sf"/>
</dbReference>
<proteinExistence type="predicted"/>
<protein>
    <recommendedName>
        <fullName evidence="2">OTU domain-containing protein</fullName>
    </recommendedName>
</protein>
<accession>A0A2A4K4N1</accession>
<reference evidence="3" key="1">
    <citation type="submission" date="2017-09" db="EMBL/GenBank/DDBJ databases">
        <title>Contemporary evolution of a Lepidopteran species, Heliothis virescens, in response to modern agricultural practices.</title>
        <authorList>
            <person name="Fritz M.L."/>
            <person name="Deyonke A.M."/>
            <person name="Papanicolaou A."/>
            <person name="Micinski S."/>
            <person name="Westbrook J."/>
            <person name="Gould F."/>
        </authorList>
    </citation>
    <scope>NUCLEOTIDE SEQUENCE [LARGE SCALE GENOMIC DNA]</scope>
    <source>
        <strain evidence="3">HvINT-</strain>
        <tissue evidence="3">Whole body</tissue>
    </source>
</reference>
<sequence length="161" mass="19666">MSRYRYPTFDRRKSRRNSPKKRRRKRMARRVIPIRGDGNCLFRSVSYCIYGTQEHHREIRLRVVDRIVEHWHWYKDFIIGDRSYGFHMYSATDYRRLMSTDGEYAGHVELHCVSELYPEYTFKIHRDSFPKTIDYGRGRHIKHLLFSGYVDAGHYSVLEYY</sequence>